<name>A0A2R5GTS4_9STRA</name>
<dbReference type="SUPFAM" id="SSF48403">
    <property type="entry name" value="Ankyrin repeat"/>
    <property type="match status" value="1"/>
</dbReference>
<feature type="region of interest" description="Disordered" evidence="1">
    <location>
        <begin position="456"/>
        <end position="482"/>
    </location>
</feature>
<protein>
    <submittedName>
        <fullName evidence="3">Protein phosphatase, putative</fullName>
    </submittedName>
</protein>
<dbReference type="Gene3D" id="3.60.40.10">
    <property type="entry name" value="PPM-type phosphatase domain"/>
    <property type="match status" value="1"/>
</dbReference>
<dbReference type="Pfam" id="PF00481">
    <property type="entry name" value="PP2C"/>
    <property type="match status" value="1"/>
</dbReference>
<evidence type="ECO:0000313" key="3">
    <source>
        <dbReference type="EMBL" id="GBG34277.1"/>
    </source>
</evidence>
<gene>
    <name evidence="3" type="ORF">FCC1311_022918</name>
</gene>
<proteinExistence type="predicted"/>
<dbReference type="InterPro" id="IPR002110">
    <property type="entry name" value="Ankyrin_rpt"/>
</dbReference>
<feature type="region of interest" description="Disordered" evidence="1">
    <location>
        <begin position="213"/>
        <end position="236"/>
    </location>
</feature>
<dbReference type="GO" id="GO:0004722">
    <property type="term" value="F:protein serine/threonine phosphatase activity"/>
    <property type="evidence" value="ECO:0007669"/>
    <property type="project" value="InterPro"/>
</dbReference>
<dbReference type="SUPFAM" id="SSF81606">
    <property type="entry name" value="PP2C-like"/>
    <property type="match status" value="1"/>
</dbReference>
<feature type="region of interest" description="Disordered" evidence="1">
    <location>
        <begin position="45"/>
        <end position="83"/>
    </location>
</feature>
<dbReference type="InterPro" id="IPR001932">
    <property type="entry name" value="PPM-type_phosphatase-like_dom"/>
</dbReference>
<sequence>MENDPGMAGGEVDPEAIVSYLLARVEMLTNDNEDLRQQVETLQTRVNELESTTEAEATAKSPDPATPPRPRAPSQDPPVVDANDVETKVIEASRLMASAMLMDPGKQPNLNYRGRKFMMALRAKEPNWEKVRELLEADPELREMRSLNQEGTRGFTALHVMAMEGRTAAAEKLIRDFGFDPYATDLFGRTALHVAAAHVKTATADMLSRYMGPSHGENAPVDASGTTPAGHTALSKLGTPAARTEALKALHREVFDGHGGKAAAEFCADLITSTFTAREEVQSGAAASDAQAAAKAVQETIQNLDLQLLGDRRFRAPTGANDDNGPQYEVRNSSGTTATVAIVTPTHVILGNVGDSRTIVFSSDTAAGPLLRTRDHCKPGPDANEDDNEFWRQEVARVEAAGGMVDERGRVYYDTEDTSTHLAMTRALGDVEFKQGNRGPDMNAVAALPEVYARKPIPSAPKDEPSQRVQFDLNDEFDKLSV</sequence>
<feature type="domain" description="PPM-type phosphatase" evidence="2">
    <location>
        <begin position="236"/>
        <end position="482"/>
    </location>
</feature>
<dbReference type="Gene3D" id="1.25.40.20">
    <property type="entry name" value="Ankyrin repeat-containing domain"/>
    <property type="match status" value="1"/>
</dbReference>
<dbReference type="SMART" id="SM00248">
    <property type="entry name" value="ANK"/>
    <property type="match status" value="2"/>
</dbReference>
<dbReference type="AlphaFoldDB" id="A0A2R5GTS4"/>
<comment type="caution">
    <text evidence="3">The sequence shown here is derived from an EMBL/GenBank/DDBJ whole genome shotgun (WGS) entry which is preliminary data.</text>
</comment>
<keyword evidence="4" id="KW-1185">Reference proteome</keyword>
<dbReference type="InterPro" id="IPR036457">
    <property type="entry name" value="PPM-type-like_dom_sf"/>
</dbReference>
<dbReference type="PANTHER" id="PTHR13832">
    <property type="entry name" value="PROTEIN PHOSPHATASE 2C"/>
    <property type="match status" value="1"/>
</dbReference>
<dbReference type="Pfam" id="PF12796">
    <property type="entry name" value="Ank_2"/>
    <property type="match status" value="1"/>
</dbReference>
<dbReference type="Proteomes" id="UP000241890">
    <property type="component" value="Unassembled WGS sequence"/>
</dbReference>
<dbReference type="InParanoid" id="A0A2R5GTS4"/>
<evidence type="ECO:0000313" key="4">
    <source>
        <dbReference type="Proteomes" id="UP000241890"/>
    </source>
</evidence>
<dbReference type="InterPro" id="IPR036770">
    <property type="entry name" value="Ankyrin_rpt-contain_sf"/>
</dbReference>
<dbReference type="OrthoDB" id="659at2759"/>
<dbReference type="EMBL" id="BEYU01000185">
    <property type="protein sequence ID" value="GBG34277.1"/>
    <property type="molecule type" value="Genomic_DNA"/>
</dbReference>
<evidence type="ECO:0000259" key="2">
    <source>
        <dbReference type="PROSITE" id="PS51746"/>
    </source>
</evidence>
<accession>A0A2R5GTS4</accession>
<evidence type="ECO:0000256" key="1">
    <source>
        <dbReference type="SAM" id="MobiDB-lite"/>
    </source>
</evidence>
<dbReference type="SMART" id="SM00332">
    <property type="entry name" value="PP2Cc"/>
    <property type="match status" value="1"/>
</dbReference>
<organism evidence="3 4">
    <name type="scientific">Hondaea fermentalgiana</name>
    <dbReference type="NCBI Taxonomy" id="2315210"/>
    <lineage>
        <taxon>Eukaryota</taxon>
        <taxon>Sar</taxon>
        <taxon>Stramenopiles</taxon>
        <taxon>Bigyra</taxon>
        <taxon>Labyrinthulomycetes</taxon>
        <taxon>Thraustochytrida</taxon>
        <taxon>Thraustochytriidae</taxon>
        <taxon>Hondaea</taxon>
    </lineage>
</organism>
<dbReference type="PANTHER" id="PTHR13832:SF840">
    <property type="entry name" value="PROTEIN PHOSPHATASE 2C 60-RELATED"/>
    <property type="match status" value="1"/>
</dbReference>
<dbReference type="CDD" id="cd00143">
    <property type="entry name" value="PP2Cc"/>
    <property type="match status" value="1"/>
</dbReference>
<reference evidence="3 4" key="1">
    <citation type="submission" date="2017-12" db="EMBL/GenBank/DDBJ databases">
        <title>Sequencing, de novo assembly and annotation of complete genome of a new Thraustochytrid species, strain FCC1311.</title>
        <authorList>
            <person name="Sedici K."/>
            <person name="Godart F."/>
            <person name="Aiese Cigliano R."/>
            <person name="Sanseverino W."/>
            <person name="Barakat M."/>
            <person name="Ortet P."/>
            <person name="Marechal E."/>
            <person name="Cagnac O."/>
            <person name="Amato A."/>
        </authorList>
    </citation>
    <scope>NUCLEOTIDE SEQUENCE [LARGE SCALE GENOMIC DNA]</scope>
</reference>
<feature type="compositionally biased region" description="Low complexity" evidence="1">
    <location>
        <begin position="50"/>
        <end position="63"/>
    </location>
</feature>
<dbReference type="PROSITE" id="PS51746">
    <property type="entry name" value="PPM_2"/>
    <property type="match status" value="1"/>
</dbReference>
<dbReference type="InterPro" id="IPR015655">
    <property type="entry name" value="PP2C"/>
</dbReference>